<proteinExistence type="predicted"/>
<feature type="domain" description="Fibronectin type-III" evidence="17">
    <location>
        <begin position="647"/>
        <end position="750"/>
    </location>
</feature>
<keyword evidence="9 11" id="KW-1015">Disulfide bond</keyword>
<evidence type="ECO:0000259" key="14">
    <source>
        <dbReference type="PROSITE" id="PS50056"/>
    </source>
</evidence>
<protein>
    <recommendedName>
        <fullName evidence="20">Protein-tyrosine-phosphatase</fullName>
    </recommendedName>
</protein>
<evidence type="ECO:0000256" key="9">
    <source>
        <dbReference type="ARBA" id="ARBA00023157"/>
    </source>
</evidence>
<keyword evidence="6" id="KW-0904">Protein phosphatase</keyword>
<dbReference type="InterPro" id="IPR050713">
    <property type="entry name" value="RTP_Phos/Ushers"/>
</dbReference>
<dbReference type="PRINTS" id="PR00018">
    <property type="entry name" value="KRINGLE"/>
</dbReference>
<keyword evidence="3 12" id="KW-0812">Transmembrane</keyword>
<keyword evidence="19" id="KW-1185">Reference proteome</keyword>
<evidence type="ECO:0000259" key="17">
    <source>
        <dbReference type="PROSITE" id="PS50853"/>
    </source>
</evidence>
<evidence type="ECO:0000256" key="6">
    <source>
        <dbReference type="ARBA" id="ARBA00022912"/>
    </source>
</evidence>
<dbReference type="PROSITE" id="PS00383">
    <property type="entry name" value="TYR_PHOSPHATASE_1"/>
    <property type="match status" value="1"/>
</dbReference>
<evidence type="ECO:0000256" key="2">
    <source>
        <dbReference type="ARBA" id="ARBA00022572"/>
    </source>
</evidence>
<dbReference type="PANTHER" id="PTHR46957">
    <property type="entry name" value="CYTOKINE RECEPTOR"/>
    <property type="match status" value="1"/>
</dbReference>
<feature type="domain" description="Fibronectin type-III" evidence="17">
    <location>
        <begin position="329"/>
        <end position="437"/>
    </location>
</feature>
<keyword evidence="4" id="KW-0732">Signal</keyword>
<dbReference type="Gene3D" id="2.60.40.10">
    <property type="entry name" value="Immunoglobulins"/>
    <property type="match status" value="4"/>
</dbReference>
<dbReference type="PROSITE" id="PS50070">
    <property type="entry name" value="KRINGLE_2"/>
    <property type="match status" value="1"/>
</dbReference>
<keyword evidence="7 12" id="KW-1133">Transmembrane helix</keyword>
<dbReference type="Gene3D" id="2.170.300.10">
    <property type="entry name" value="Tie2 ligand-binding domain superfamily"/>
    <property type="match status" value="2"/>
</dbReference>
<keyword evidence="8 12" id="KW-0472">Membrane</keyword>
<dbReference type="GO" id="GO:0004725">
    <property type="term" value="F:protein tyrosine phosphatase activity"/>
    <property type="evidence" value="ECO:0007669"/>
    <property type="project" value="InterPro"/>
</dbReference>
<dbReference type="InterPro" id="IPR029021">
    <property type="entry name" value="Prot-tyrosine_phosphatase-like"/>
</dbReference>
<dbReference type="FunFam" id="3.90.190.10:FF:000062">
    <property type="entry name" value="Receptor-type tyrosine-protein phosphatase kappa"/>
    <property type="match status" value="1"/>
</dbReference>
<evidence type="ECO:0000313" key="18">
    <source>
        <dbReference type="EMBL" id="KAH3848630.1"/>
    </source>
</evidence>
<dbReference type="EMBL" id="JAIWYP010000003">
    <property type="protein sequence ID" value="KAH3848630.1"/>
    <property type="molecule type" value="Genomic_DNA"/>
</dbReference>
<feature type="disulfide bond" evidence="11">
    <location>
        <begin position="106"/>
        <end position="129"/>
    </location>
</feature>
<comment type="subcellular location">
    <subcellularLocation>
        <location evidence="1">Membrane</location>
        <topology evidence="1">Single-pass type I membrane protein</topology>
    </subcellularLocation>
</comment>
<evidence type="ECO:0000256" key="8">
    <source>
        <dbReference type="ARBA" id="ARBA00023136"/>
    </source>
</evidence>
<dbReference type="PROSITE" id="PS50853">
    <property type="entry name" value="FN3"/>
    <property type="match status" value="4"/>
</dbReference>
<dbReference type="SUPFAM" id="SSF49265">
    <property type="entry name" value="Fibronectin type III"/>
    <property type="match status" value="2"/>
</dbReference>
<dbReference type="SUPFAM" id="SSF52799">
    <property type="entry name" value="(Phosphotyrosine protein) phosphatases II"/>
    <property type="match status" value="1"/>
</dbReference>
<dbReference type="InterPro" id="IPR036116">
    <property type="entry name" value="FN3_sf"/>
</dbReference>
<dbReference type="Proteomes" id="UP000828390">
    <property type="component" value="Unassembled WGS sequence"/>
</dbReference>
<feature type="disulfide bond" evidence="11">
    <location>
        <begin position="78"/>
        <end position="117"/>
    </location>
</feature>
<feature type="domain" description="Ig-like" evidence="16">
    <location>
        <begin position="233"/>
        <end position="318"/>
    </location>
</feature>
<dbReference type="InterPro" id="IPR003961">
    <property type="entry name" value="FN3_dom"/>
</dbReference>
<dbReference type="Pfam" id="PF00041">
    <property type="entry name" value="fn3"/>
    <property type="match status" value="2"/>
</dbReference>
<evidence type="ECO:0000256" key="4">
    <source>
        <dbReference type="ARBA" id="ARBA00022729"/>
    </source>
</evidence>
<dbReference type="InterPro" id="IPR038178">
    <property type="entry name" value="Kringle_sf"/>
</dbReference>
<comment type="caution">
    <text evidence="11">Lacks conserved residue(s) required for the propagation of feature annotation.</text>
</comment>
<evidence type="ECO:0000256" key="5">
    <source>
        <dbReference type="ARBA" id="ARBA00022801"/>
    </source>
</evidence>
<dbReference type="InterPro" id="IPR000242">
    <property type="entry name" value="PTP_cat"/>
</dbReference>
<sequence length="1337" mass="150674">DVRDLMHRCPDGSFGYNCKFRCRCQDDEPCDKVTGYCYNACATGFWGPGCQLSNNCFYNGQPNLYAGAVSHTKNLYVCQRWDSQAPHRHSYSAVDFPDAAVPENYCRTTKDSSKPWCYTTDGRQRWEHCSVNNCNCPLGRFGDNCQNECHCLEPGERCDTIMGICKSGCAPGWTGYDCQTPQACPENSFGWECQLRCYCQNPNHCDRFTGPTNNCRCQPGYFNPPYCEPVTAPRIVSFSNEKVNQGQSAVFNCSVAAFPTPRDDEIRIVAPSGKQVTLIQSLVYDGYTRSSLFLVSDVSADERYTCVIRAVAGEVSITRAADVFLRPMLITAPRVVKERTTATSAHLEWPPWSRERGDTGDSPIMWYSVFARANTGNEFRLQSVVPEVKCQEYTVCNYTMTDLKPNTYYVIYVSVRRQGDASDGLPSPMAHVKTECAEPTEGPLMITADADYQHNSSYPKTQVLIEWQDPLPVAWGCDSIRRYQILVYKGTPEVMVTHVAGRAHKEFYIRELEAATEYCIGVKYENNGGFYSPASQNKCVTTPDTVLSAPTDLRLTHHTSQALTFSWGRPANAKVNLTTYTIIYWKGFVRELSTKKGVQWESEEPEVEFTLTGLEPSTSYNIQIQGVNSAGSGDYSTILTASTAKERPGIVTRFRNTSRTTTSIMLEWQHPVPSTVQTLFYYVQCVSLRSLSSPMFEPFRIPSTMMPMTSFNYSDLTPSTEYKCTINASSSTGTGPNSYLLVWTESVDPSDPPAPTILGRSETTVTVEIKPHDDLTVSFYRIVVERLQNQSNRRRRRRRVQSDDVSDTAVDYYTAVKQGLPMYVTAQLSDRDAVGNFVVGDNKTYGGYTNVPLLPEVEYDIWLCAFAETDTGLRTSTSKAIKGSVDRSVLTADMTSNHVPAIVGVLVVFIVLILVVALMLFVWRKKKIQSDREKAEMPNFGPTIIPEPDLTPPSTPIDTMDHNPLLGECPDAVSDTDSEPVYGNIGFDVVPVRVEDLWDYVKNNKCNECEGFKREYKLIPAGVTAMCDAARKEENKSKNRYGNIVAYDHTRVVLHDFEEEHDDYINANYIDGYSKEKAYIAAQGPTKETLKDIWRMVWQEKSRTIIMLTNPTETGKKKCEAYWPNDDTEVFHGITVQHMSTFNLPDFTTRTFKLSKDGEIRLVKHFHYTAWPDHGVPAFSSSLLLLRQKIRSHDSLAAGPQVIHCSAGVGRTGSYIAIDVELERAKTEGKVDVHNFVQLMRTQRINMVQTLDQYIFVYDCLLEALICGDTLMYADEYKELLADMCQFDNSIQKTKLEEQFDILRLITTSLERKDSTVANAPENIFKNRCKNIVPGKY</sequence>
<feature type="domain" description="Tyrosine specific protein phosphatases" evidence="14">
    <location>
        <begin position="1181"/>
        <end position="1255"/>
    </location>
</feature>
<name>A0A9D4KYS4_DREPO</name>
<feature type="non-terminal residue" evidence="18">
    <location>
        <position position="1337"/>
    </location>
</feature>
<dbReference type="SMART" id="SM00404">
    <property type="entry name" value="PTPc_motif"/>
    <property type="match status" value="1"/>
</dbReference>
<dbReference type="InterPro" id="IPR000001">
    <property type="entry name" value="Kringle"/>
</dbReference>
<dbReference type="InterPro" id="IPR003595">
    <property type="entry name" value="Tyr_Pase_cat"/>
</dbReference>
<evidence type="ECO:0000259" key="16">
    <source>
        <dbReference type="PROSITE" id="PS50835"/>
    </source>
</evidence>
<evidence type="ECO:0000256" key="10">
    <source>
        <dbReference type="ARBA" id="ARBA00023180"/>
    </source>
</evidence>
<dbReference type="Pfam" id="PF00102">
    <property type="entry name" value="Y_phosphatase"/>
    <property type="match status" value="1"/>
</dbReference>
<evidence type="ECO:0000256" key="1">
    <source>
        <dbReference type="ARBA" id="ARBA00004479"/>
    </source>
</evidence>
<evidence type="ECO:0000259" key="15">
    <source>
        <dbReference type="PROSITE" id="PS50070"/>
    </source>
</evidence>
<evidence type="ECO:0000259" key="13">
    <source>
        <dbReference type="PROSITE" id="PS50055"/>
    </source>
</evidence>
<accession>A0A9D4KYS4</accession>
<feature type="domain" description="Fibronectin type-III" evidence="17">
    <location>
        <begin position="549"/>
        <end position="646"/>
    </location>
</feature>
<evidence type="ECO:0000256" key="12">
    <source>
        <dbReference type="SAM" id="Phobius"/>
    </source>
</evidence>
<dbReference type="PANTHER" id="PTHR46957:SF6">
    <property type="entry name" value="PROTEIN-TYROSINE-PHOSPHATASE"/>
    <property type="match status" value="1"/>
</dbReference>
<keyword evidence="2 11" id="KW-0420">Kringle</keyword>
<dbReference type="PROSITE" id="PS50835">
    <property type="entry name" value="IG_LIKE"/>
    <property type="match status" value="1"/>
</dbReference>
<dbReference type="SMART" id="SM00194">
    <property type="entry name" value="PTPc"/>
    <property type="match status" value="1"/>
</dbReference>
<dbReference type="Pfam" id="PF00051">
    <property type="entry name" value="Kringle"/>
    <property type="match status" value="1"/>
</dbReference>
<dbReference type="CDD" id="cd00053">
    <property type="entry name" value="EGF"/>
    <property type="match status" value="1"/>
</dbReference>
<dbReference type="CDD" id="cd00063">
    <property type="entry name" value="FN3"/>
    <property type="match status" value="3"/>
</dbReference>
<dbReference type="InterPro" id="IPR013806">
    <property type="entry name" value="Kringle-like"/>
</dbReference>
<dbReference type="InterPro" id="IPR007110">
    <property type="entry name" value="Ig-like_dom"/>
</dbReference>
<dbReference type="InterPro" id="IPR013783">
    <property type="entry name" value="Ig-like_fold"/>
</dbReference>
<gene>
    <name evidence="18" type="ORF">DPMN_091010</name>
</gene>
<comment type="caution">
    <text evidence="18">The sequence shown here is derived from an EMBL/GenBank/DDBJ whole genome shotgun (WGS) entry which is preliminary data.</text>
</comment>
<evidence type="ECO:0000256" key="3">
    <source>
        <dbReference type="ARBA" id="ARBA00022692"/>
    </source>
</evidence>
<dbReference type="SMART" id="SM00130">
    <property type="entry name" value="KR"/>
    <property type="match status" value="1"/>
</dbReference>
<dbReference type="PRINTS" id="PR00700">
    <property type="entry name" value="PRTYPHPHTASE"/>
</dbReference>
<evidence type="ECO:0008006" key="20">
    <source>
        <dbReference type="Google" id="ProtNLM"/>
    </source>
</evidence>
<evidence type="ECO:0000256" key="11">
    <source>
        <dbReference type="PROSITE-ProRule" id="PRU00121"/>
    </source>
</evidence>
<dbReference type="InterPro" id="IPR000387">
    <property type="entry name" value="Tyr_Pase_dom"/>
</dbReference>
<dbReference type="Gene3D" id="2.40.20.10">
    <property type="entry name" value="Plasminogen Kringle 4"/>
    <property type="match status" value="1"/>
</dbReference>
<feature type="domain" description="Kringle" evidence="15">
    <location>
        <begin position="58"/>
        <end position="134"/>
    </location>
</feature>
<keyword evidence="5" id="KW-0378">Hydrolase</keyword>
<dbReference type="Pfam" id="PF23144">
    <property type="entry name" value="Fn3_PTPRU"/>
    <property type="match status" value="1"/>
</dbReference>
<feature type="transmembrane region" description="Helical" evidence="12">
    <location>
        <begin position="901"/>
        <end position="923"/>
    </location>
</feature>
<dbReference type="CDD" id="cd00108">
    <property type="entry name" value="KR"/>
    <property type="match status" value="1"/>
</dbReference>
<dbReference type="InterPro" id="IPR016130">
    <property type="entry name" value="Tyr_Pase_AS"/>
</dbReference>
<dbReference type="Gene3D" id="3.90.190.10">
    <property type="entry name" value="Protein tyrosine phosphatase superfamily"/>
    <property type="match status" value="1"/>
</dbReference>
<organism evidence="18 19">
    <name type="scientific">Dreissena polymorpha</name>
    <name type="common">Zebra mussel</name>
    <name type="synonym">Mytilus polymorpha</name>
    <dbReference type="NCBI Taxonomy" id="45954"/>
    <lineage>
        <taxon>Eukaryota</taxon>
        <taxon>Metazoa</taxon>
        <taxon>Spiralia</taxon>
        <taxon>Lophotrochozoa</taxon>
        <taxon>Mollusca</taxon>
        <taxon>Bivalvia</taxon>
        <taxon>Autobranchia</taxon>
        <taxon>Heteroconchia</taxon>
        <taxon>Euheterodonta</taxon>
        <taxon>Imparidentia</taxon>
        <taxon>Neoheterodontei</taxon>
        <taxon>Myida</taxon>
        <taxon>Dreissenoidea</taxon>
        <taxon>Dreissenidae</taxon>
        <taxon>Dreissena</taxon>
    </lineage>
</organism>
<feature type="domain" description="Tyrosine-protein phosphatase" evidence="13">
    <location>
        <begin position="1012"/>
        <end position="1264"/>
    </location>
</feature>
<dbReference type="PROSITE" id="PS50056">
    <property type="entry name" value="TYR_PHOSPHATASE_2"/>
    <property type="match status" value="1"/>
</dbReference>
<keyword evidence="10" id="KW-0325">Glycoprotein</keyword>
<evidence type="ECO:0000313" key="19">
    <source>
        <dbReference type="Proteomes" id="UP000828390"/>
    </source>
</evidence>
<dbReference type="SUPFAM" id="SSF57440">
    <property type="entry name" value="Kringle-like"/>
    <property type="match status" value="1"/>
</dbReference>
<dbReference type="SMART" id="SM00060">
    <property type="entry name" value="FN3"/>
    <property type="match status" value="5"/>
</dbReference>
<evidence type="ECO:0000256" key="7">
    <source>
        <dbReference type="ARBA" id="ARBA00022989"/>
    </source>
</evidence>
<reference evidence="18" key="1">
    <citation type="journal article" date="2019" name="bioRxiv">
        <title>The Genome of the Zebra Mussel, Dreissena polymorpha: A Resource for Invasive Species Research.</title>
        <authorList>
            <person name="McCartney M.A."/>
            <person name="Auch B."/>
            <person name="Kono T."/>
            <person name="Mallez S."/>
            <person name="Zhang Y."/>
            <person name="Obille A."/>
            <person name="Becker A."/>
            <person name="Abrahante J.E."/>
            <person name="Garbe J."/>
            <person name="Badalamenti J.P."/>
            <person name="Herman A."/>
            <person name="Mangelson H."/>
            <person name="Liachko I."/>
            <person name="Sullivan S."/>
            <person name="Sone E.D."/>
            <person name="Koren S."/>
            <person name="Silverstein K.A.T."/>
            <person name="Beckman K.B."/>
            <person name="Gohl D.M."/>
        </authorList>
    </citation>
    <scope>NUCLEOTIDE SEQUENCE</scope>
    <source>
        <strain evidence="18">Duluth1</strain>
        <tissue evidence="18">Whole animal</tissue>
    </source>
</reference>
<reference evidence="18" key="2">
    <citation type="submission" date="2020-11" db="EMBL/GenBank/DDBJ databases">
        <authorList>
            <person name="McCartney M.A."/>
            <person name="Auch B."/>
            <person name="Kono T."/>
            <person name="Mallez S."/>
            <person name="Becker A."/>
            <person name="Gohl D.M."/>
            <person name="Silverstein K.A.T."/>
            <person name="Koren S."/>
            <person name="Bechman K.B."/>
            <person name="Herman A."/>
            <person name="Abrahante J.E."/>
            <person name="Garbe J."/>
        </authorList>
    </citation>
    <scope>NUCLEOTIDE SEQUENCE</scope>
    <source>
        <strain evidence="18">Duluth1</strain>
        <tissue evidence="18">Whole animal</tissue>
    </source>
</reference>
<dbReference type="GO" id="GO:0016020">
    <property type="term" value="C:membrane"/>
    <property type="evidence" value="ECO:0007669"/>
    <property type="project" value="UniProtKB-SubCell"/>
</dbReference>
<dbReference type="PROSITE" id="PS50055">
    <property type="entry name" value="TYR_PHOSPHATASE_PTP"/>
    <property type="match status" value="1"/>
</dbReference>
<dbReference type="InterPro" id="IPR057598">
    <property type="entry name" value="Fn3_PTPRU"/>
</dbReference>
<feature type="domain" description="Fibronectin type-III" evidence="17">
    <location>
        <begin position="448"/>
        <end position="545"/>
    </location>
</feature>